<dbReference type="InterPro" id="IPR021425">
    <property type="entry name" value="DUF3072"/>
</dbReference>
<comment type="caution">
    <text evidence="2">The sequence shown here is derived from an EMBL/GenBank/DDBJ whole genome shotgun (WGS) entry which is preliminary data.</text>
</comment>
<organism evidence="2 3">
    <name type="scientific">Mucilaginibacter arboris</name>
    <dbReference type="NCBI Taxonomy" id="2682090"/>
    <lineage>
        <taxon>Bacteria</taxon>
        <taxon>Pseudomonadati</taxon>
        <taxon>Bacteroidota</taxon>
        <taxon>Sphingobacteriia</taxon>
        <taxon>Sphingobacteriales</taxon>
        <taxon>Sphingobacteriaceae</taxon>
        <taxon>Mucilaginibacter</taxon>
    </lineage>
</organism>
<evidence type="ECO:0000256" key="1">
    <source>
        <dbReference type="SAM" id="MobiDB-lite"/>
    </source>
</evidence>
<protein>
    <submittedName>
        <fullName evidence="2">DUF3072 domain-containing protein</fullName>
    </submittedName>
</protein>
<feature type="compositionally biased region" description="Low complexity" evidence="1">
    <location>
        <begin position="17"/>
        <end position="30"/>
    </location>
</feature>
<accession>A0A7K1SY77</accession>
<proteinExistence type="predicted"/>
<feature type="compositionally biased region" description="Basic and acidic residues" evidence="1">
    <location>
        <begin position="1"/>
        <end position="16"/>
    </location>
</feature>
<evidence type="ECO:0000313" key="2">
    <source>
        <dbReference type="EMBL" id="MVN22276.1"/>
    </source>
</evidence>
<name>A0A7K1SY77_9SPHI</name>
<dbReference type="EMBL" id="WPIK01000010">
    <property type="protein sequence ID" value="MVN22276.1"/>
    <property type="molecule type" value="Genomic_DNA"/>
</dbReference>
<feature type="region of interest" description="Disordered" evidence="1">
    <location>
        <begin position="1"/>
        <end position="47"/>
    </location>
</feature>
<dbReference type="RefSeq" id="WP_157567377.1">
    <property type="nucleotide sequence ID" value="NZ_WPIK01000010.1"/>
</dbReference>
<dbReference type="Pfam" id="PF11272">
    <property type="entry name" value="DUF3072"/>
    <property type="match status" value="1"/>
</dbReference>
<dbReference type="Proteomes" id="UP000462014">
    <property type="component" value="Unassembled WGS sequence"/>
</dbReference>
<gene>
    <name evidence="2" type="ORF">GO621_12105</name>
</gene>
<evidence type="ECO:0000313" key="3">
    <source>
        <dbReference type="Proteomes" id="UP000462014"/>
    </source>
</evidence>
<dbReference type="AlphaFoldDB" id="A0A7K1SY77"/>
<reference evidence="2 3" key="1">
    <citation type="submission" date="2019-12" db="EMBL/GenBank/DDBJ databases">
        <title>Mucilaginibacter sp. HMF7410 genome sequencing and assembly.</title>
        <authorList>
            <person name="Kang H."/>
            <person name="Cha I."/>
            <person name="Kim H."/>
            <person name="Joh K."/>
        </authorList>
    </citation>
    <scope>NUCLEOTIDE SEQUENCE [LARGE SCALE GENOMIC DNA]</scope>
    <source>
        <strain evidence="2 3">HMF7410</strain>
    </source>
</reference>
<keyword evidence="3" id="KW-1185">Reference proteome</keyword>
<sequence length="89" mass="9925">MNSTEKDKQFDQDKNNTPDNSNSSTDNTNTIKDPDTWTTGDEPMTGAQHSYLKTLSDQAGEQVDETLNKAEASKKIDELQHKTGRGLEH</sequence>